<feature type="region of interest" description="Disordered" evidence="1">
    <location>
        <begin position="48"/>
        <end position="68"/>
    </location>
</feature>
<dbReference type="Proteomes" id="UP000824782">
    <property type="component" value="Unassembled WGS sequence"/>
</dbReference>
<dbReference type="EMBL" id="WNYA01048922">
    <property type="protein sequence ID" value="KAG8536181.1"/>
    <property type="molecule type" value="Genomic_DNA"/>
</dbReference>
<gene>
    <name evidence="2" type="ORF">GDO81_026966</name>
</gene>
<dbReference type="AlphaFoldDB" id="A0AAV6YQ75"/>
<organism evidence="2 3">
    <name type="scientific">Engystomops pustulosus</name>
    <name type="common">Tungara frog</name>
    <name type="synonym">Physalaemus pustulosus</name>
    <dbReference type="NCBI Taxonomy" id="76066"/>
    <lineage>
        <taxon>Eukaryota</taxon>
        <taxon>Metazoa</taxon>
        <taxon>Chordata</taxon>
        <taxon>Craniata</taxon>
        <taxon>Vertebrata</taxon>
        <taxon>Euteleostomi</taxon>
        <taxon>Amphibia</taxon>
        <taxon>Batrachia</taxon>
        <taxon>Anura</taxon>
        <taxon>Neobatrachia</taxon>
        <taxon>Hyloidea</taxon>
        <taxon>Leptodactylidae</taxon>
        <taxon>Leiuperinae</taxon>
        <taxon>Engystomops</taxon>
    </lineage>
</organism>
<sequence length="92" mass="10427">GGLDTGDPIVVQHVETSEMQAFLKVIYSSNWNVKEREDHVLQMLNPEHNRSNVENPALPAVENDNIPKSEECIPQGIHTEENHNYDGKTYTN</sequence>
<protein>
    <submittedName>
        <fullName evidence="2">Uncharacterized protein</fullName>
    </submittedName>
</protein>
<proteinExistence type="predicted"/>
<name>A0AAV6YQ75_ENGPU</name>
<evidence type="ECO:0000256" key="1">
    <source>
        <dbReference type="SAM" id="MobiDB-lite"/>
    </source>
</evidence>
<evidence type="ECO:0000313" key="2">
    <source>
        <dbReference type="EMBL" id="KAG8536181.1"/>
    </source>
</evidence>
<reference evidence="2" key="1">
    <citation type="thesis" date="2020" institute="ProQuest LLC" country="789 East Eisenhower Parkway, Ann Arbor, MI, USA">
        <title>Comparative Genomics and Chromosome Evolution.</title>
        <authorList>
            <person name="Mudd A.B."/>
        </authorList>
    </citation>
    <scope>NUCLEOTIDE SEQUENCE</scope>
    <source>
        <strain evidence="2">237g6f4</strain>
        <tissue evidence="2">Blood</tissue>
    </source>
</reference>
<evidence type="ECO:0000313" key="3">
    <source>
        <dbReference type="Proteomes" id="UP000824782"/>
    </source>
</evidence>
<feature type="non-terminal residue" evidence="2">
    <location>
        <position position="1"/>
    </location>
</feature>
<accession>A0AAV6YQ75</accession>
<comment type="caution">
    <text evidence="2">The sequence shown here is derived from an EMBL/GenBank/DDBJ whole genome shotgun (WGS) entry which is preliminary data.</text>
</comment>
<keyword evidence="3" id="KW-1185">Reference proteome</keyword>